<dbReference type="InterPro" id="IPR028994">
    <property type="entry name" value="Integrin_alpha_N"/>
</dbReference>
<dbReference type="Proteomes" id="UP001321473">
    <property type="component" value="Unassembled WGS sequence"/>
</dbReference>
<feature type="chain" id="PRO_5042815293" description="Lipocalin-5 1" evidence="1">
    <location>
        <begin position="25"/>
        <end position="516"/>
    </location>
</feature>
<evidence type="ECO:0008006" key="4">
    <source>
        <dbReference type="Google" id="ProtNLM"/>
    </source>
</evidence>
<organism evidence="2 3">
    <name type="scientific">Amblyomma americanum</name>
    <name type="common">Lone star tick</name>
    <dbReference type="NCBI Taxonomy" id="6943"/>
    <lineage>
        <taxon>Eukaryota</taxon>
        <taxon>Metazoa</taxon>
        <taxon>Ecdysozoa</taxon>
        <taxon>Arthropoda</taxon>
        <taxon>Chelicerata</taxon>
        <taxon>Arachnida</taxon>
        <taxon>Acari</taxon>
        <taxon>Parasitiformes</taxon>
        <taxon>Ixodida</taxon>
        <taxon>Ixodoidea</taxon>
        <taxon>Ixodidae</taxon>
        <taxon>Amblyomminae</taxon>
        <taxon>Amblyomma</taxon>
    </lineage>
</organism>
<proteinExistence type="predicted"/>
<dbReference type="GO" id="GO:0030682">
    <property type="term" value="P:symbiont-mediated perturbation of host defenses"/>
    <property type="evidence" value="ECO:0007669"/>
    <property type="project" value="InterPro"/>
</dbReference>
<reference evidence="2 3" key="1">
    <citation type="journal article" date="2023" name="Arcadia Sci">
        <title>De novo assembly of a long-read Amblyomma americanum tick genome.</title>
        <authorList>
            <person name="Chou S."/>
            <person name="Poskanzer K.E."/>
            <person name="Rollins M."/>
            <person name="Thuy-Boun P.S."/>
        </authorList>
    </citation>
    <scope>NUCLEOTIDE SEQUENCE [LARGE SCALE GENOMIC DNA]</scope>
    <source>
        <strain evidence="2">F_SG_1</strain>
        <tissue evidence="2">Salivary glands</tissue>
    </source>
</reference>
<dbReference type="InterPro" id="IPR002970">
    <property type="entry name" value="Tick_his-bd"/>
</dbReference>
<comment type="caution">
    <text evidence="2">The sequence shown here is derived from an EMBL/GenBank/DDBJ whole genome shotgun (WGS) entry which is preliminary data.</text>
</comment>
<dbReference type="EMBL" id="JARKHS020010072">
    <property type="protein sequence ID" value="KAK8779186.1"/>
    <property type="molecule type" value="Genomic_DNA"/>
</dbReference>
<evidence type="ECO:0000313" key="2">
    <source>
        <dbReference type="EMBL" id="KAK8779186.1"/>
    </source>
</evidence>
<protein>
    <recommendedName>
        <fullName evidence="4">Lipocalin-5 1</fullName>
    </recommendedName>
</protein>
<dbReference type="AlphaFoldDB" id="A0AAQ4EWF1"/>
<feature type="signal peptide" evidence="1">
    <location>
        <begin position="1"/>
        <end position="24"/>
    </location>
</feature>
<dbReference type="Pfam" id="PF02098">
    <property type="entry name" value="His_binding"/>
    <property type="match status" value="2"/>
</dbReference>
<keyword evidence="1" id="KW-0732">Signal</keyword>
<name>A0AAQ4EWF1_AMBAM</name>
<accession>A0AAQ4EWF1</accession>
<evidence type="ECO:0000313" key="3">
    <source>
        <dbReference type="Proteomes" id="UP001321473"/>
    </source>
</evidence>
<gene>
    <name evidence="2" type="ORF">V5799_019472</name>
</gene>
<dbReference type="InterPro" id="IPR012674">
    <property type="entry name" value="Calycin"/>
</dbReference>
<dbReference type="SUPFAM" id="SSF69318">
    <property type="entry name" value="Integrin alpha N-terminal domain"/>
    <property type="match status" value="1"/>
</dbReference>
<dbReference type="SUPFAM" id="SSF50814">
    <property type="entry name" value="Lipocalins"/>
    <property type="match status" value="2"/>
</dbReference>
<dbReference type="GO" id="GO:0043176">
    <property type="term" value="F:amine binding"/>
    <property type="evidence" value="ECO:0007669"/>
    <property type="project" value="InterPro"/>
</dbReference>
<keyword evidence="3" id="KW-1185">Reference proteome</keyword>
<evidence type="ECO:0000256" key="1">
    <source>
        <dbReference type="SAM" id="SignalP"/>
    </source>
</evidence>
<dbReference type="Gene3D" id="2.40.128.20">
    <property type="match status" value="2"/>
</dbReference>
<sequence>MRSPLVLVAACVLGLSVPLAPAEAKHNEPRELPDAFEIFESFPSAVAISDQDLDGDLDCVKGVRTDFDKESKKATYVWLLKGNNGQAGTNITFHLKPGATPEKADYLLDDSHGPWKTVQYLYSDYKDCVVGDVLYKETEQSISMEASVLFLVLSIALDMGQAKHHSRYEITDLVKIFEAFSSSVAMFDEDLDGDLDCLSAVRTDMDNETQTASFLWMLKGQNGYVNKNFTVHWKPGATLDEPLFRIDNSNGPWETADFLYTDYKDCIVMDFPYNGIKQCLLWITEEHKADVPQNCIDRFKEICDLKKIVFDEGSCSALPTCCMSCVLLQRRTMGCFVPLTLGRVCTLLLFLQVASSNADHQLKHDIPNAFKSFENFPSAVAFYDLDKDGDLECLTAERTEFKKDPLSATYIFSFKGLKGHEKRDIIFRVYPGTTPDTNVFTMNDDNDHRLTNHFIYSDYKNCAVMEFPFDNRQECTLWVSPEVKDGVPQSCIDQYQEYCGDGVMAYDKDTCAQLDL</sequence>